<keyword evidence="1" id="KW-1133">Transmembrane helix</keyword>
<evidence type="ECO:0000256" key="1">
    <source>
        <dbReference type="SAM" id="Phobius"/>
    </source>
</evidence>
<dbReference type="Proteomes" id="UP000280368">
    <property type="component" value="Unassembled WGS sequence"/>
</dbReference>
<name>A0A3M0AFC8_9FLAO</name>
<evidence type="ECO:0000313" key="3">
    <source>
        <dbReference type="Proteomes" id="UP000280368"/>
    </source>
</evidence>
<proteinExistence type="predicted"/>
<comment type="caution">
    <text evidence="2">The sequence shown here is derived from an EMBL/GenBank/DDBJ whole genome shotgun (WGS) entry which is preliminary data.</text>
</comment>
<protein>
    <submittedName>
        <fullName evidence="2">Uncharacterized protein</fullName>
    </submittedName>
</protein>
<evidence type="ECO:0000313" key="2">
    <source>
        <dbReference type="EMBL" id="RMA77922.1"/>
    </source>
</evidence>
<sequence length="238" mass="27055">MELNKFEKEFKKQLDAREIQPSKMAWEKLDAMLTVKEKPKANFFWIYIAASFVGFLLIGTFYFRAIEPAVQIDIMPLVIEQKQNSNDAEQEEVDNEYLDPDLLHNNNSKANNIVGSVHTTTKAERKLNKDDNLPLNNVSNDKNAVVVISEKPVVPNATKNRYMSAEKLLAEVSTTKNEINTIDKISQRTRGGIAVSSNDLLNSAESELDQSFKESAVNKINKNYNALRTVLINRNYQE</sequence>
<organism evidence="2 3">
    <name type="scientific">Flavobacterium weaverense</name>
    <dbReference type="NCBI Taxonomy" id="271156"/>
    <lineage>
        <taxon>Bacteria</taxon>
        <taxon>Pseudomonadati</taxon>
        <taxon>Bacteroidota</taxon>
        <taxon>Flavobacteriia</taxon>
        <taxon>Flavobacteriales</taxon>
        <taxon>Flavobacteriaceae</taxon>
        <taxon>Flavobacterium</taxon>
    </lineage>
</organism>
<keyword evidence="1" id="KW-0812">Transmembrane</keyword>
<feature type="transmembrane region" description="Helical" evidence="1">
    <location>
        <begin position="42"/>
        <end position="63"/>
    </location>
</feature>
<keyword evidence="3" id="KW-1185">Reference proteome</keyword>
<dbReference type="OrthoDB" id="1247025at2"/>
<dbReference type="EMBL" id="REFH01000007">
    <property type="protein sequence ID" value="RMA77922.1"/>
    <property type="molecule type" value="Genomic_DNA"/>
</dbReference>
<dbReference type="AlphaFoldDB" id="A0A3M0AFC8"/>
<reference evidence="2 3" key="1">
    <citation type="submission" date="2018-10" db="EMBL/GenBank/DDBJ databases">
        <title>Genomic Encyclopedia of Archaeal and Bacterial Type Strains, Phase II (KMG-II): from individual species to whole genera.</title>
        <authorList>
            <person name="Goeker M."/>
        </authorList>
    </citation>
    <scope>NUCLEOTIDE SEQUENCE [LARGE SCALE GENOMIC DNA]</scope>
    <source>
        <strain evidence="2 3">DSM 19727</strain>
    </source>
</reference>
<gene>
    <name evidence="2" type="ORF">BC961_0280</name>
</gene>
<dbReference type="RefSeq" id="WP_121924055.1">
    <property type="nucleotide sequence ID" value="NZ_CBCSGA010000002.1"/>
</dbReference>
<keyword evidence="1" id="KW-0472">Membrane</keyword>
<accession>A0A3M0AFC8</accession>